<dbReference type="InterPro" id="IPR013154">
    <property type="entry name" value="ADH-like_N"/>
</dbReference>
<feature type="domain" description="Enoyl reductase (ER)" evidence="2">
    <location>
        <begin position="10"/>
        <end position="331"/>
    </location>
</feature>
<dbReference type="Pfam" id="PF00107">
    <property type="entry name" value="ADH_zinc_N"/>
    <property type="match status" value="1"/>
</dbReference>
<protein>
    <submittedName>
        <fullName evidence="3">NADPH:quinone reductase-like Zn-dependent oxidoreductase</fullName>
    </submittedName>
</protein>
<feature type="region of interest" description="Disordered" evidence="1">
    <location>
        <begin position="1"/>
        <end position="24"/>
    </location>
</feature>
<gene>
    <name evidence="3" type="ORF">FB475_5708</name>
</gene>
<reference evidence="3 4" key="1">
    <citation type="submission" date="2019-06" db="EMBL/GenBank/DDBJ databases">
        <title>Sequencing the genomes of 1000 actinobacteria strains.</title>
        <authorList>
            <person name="Klenk H.-P."/>
        </authorList>
    </citation>
    <scope>NUCLEOTIDE SEQUENCE [LARGE SCALE GENOMIC DNA]</scope>
    <source>
        <strain evidence="3 4">DSM 17305</strain>
    </source>
</reference>
<dbReference type="OrthoDB" id="4330785at2"/>
<dbReference type="PANTHER" id="PTHR43677">
    <property type="entry name" value="SHORT-CHAIN DEHYDROGENASE/REDUCTASE"/>
    <property type="match status" value="1"/>
</dbReference>
<dbReference type="GO" id="GO:0016491">
    <property type="term" value="F:oxidoreductase activity"/>
    <property type="evidence" value="ECO:0007669"/>
    <property type="project" value="InterPro"/>
</dbReference>
<organism evidence="3 4">
    <name type="scientific">Kribbella jejuensis</name>
    <dbReference type="NCBI Taxonomy" id="236068"/>
    <lineage>
        <taxon>Bacteria</taxon>
        <taxon>Bacillati</taxon>
        <taxon>Actinomycetota</taxon>
        <taxon>Actinomycetes</taxon>
        <taxon>Propionibacteriales</taxon>
        <taxon>Kribbellaceae</taxon>
        <taxon>Kribbella</taxon>
    </lineage>
</organism>
<evidence type="ECO:0000313" key="4">
    <source>
        <dbReference type="Proteomes" id="UP000316298"/>
    </source>
</evidence>
<dbReference type="InterPro" id="IPR036291">
    <property type="entry name" value="NAD(P)-bd_dom_sf"/>
</dbReference>
<dbReference type="Gene3D" id="3.40.50.720">
    <property type="entry name" value="NAD(P)-binding Rossmann-like Domain"/>
    <property type="match status" value="1"/>
</dbReference>
<dbReference type="RefSeq" id="WP_141860061.1">
    <property type="nucleotide sequence ID" value="NZ_BAAAKA010000009.1"/>
</dbReference>
<dbReference type="PANTHER" id="PTHR43677:SF4">
    <property type="entry name" value="QUINONE OXIDOREDUCTASE-LIKE PROTEIN 2"/>
    <property type="match status" value="1"/>
</dbReference>
<feature type="compositionally biased region" description="Basic and acidic residues" evidence="1">
    <location>
        <begin position="8"/>
        <end position="20"/>
    </location>
</feature>
<name>A0A542DSG6_9ACTN</name>
<comment type="caution">
    <text evidence="3">The sequence shown here is derived from an EMBL/GenBank/DDBJ whole genome shotgun (WGS) entry which is preliminary data.</text>
</comment>
<dbReference type="Proteomes" id="UP000316298">
    <property type="component" value="Unassembled WGS sequence"/>
</dbReference>
<sequence length="337" mass="33596">MRAAVLHTHGEPPTHADHPDPVAGAGRSIVRVTAAPIVPLDLLCASGTSYFGAPALPYVPGVQGVGVVEESATVAPGTRVFFATSAGMAPGDGSLAERAAVPDEDLVALPTERDGEPTGESGDAGVADAAVAAIGLSGVAGWMTLTWRAGMQVGERVLVLGGGGAVGQVAIGAAKVLGASRVVAVVRSDASRERALAAGADEVVALSDDVDELTARLGEPAYDVVIDPVFGVAATAAARVLAPGGRLVNLGGSSGDEAVFSSAVLRSKSASVLGYTNNALTAAQRHDALTAVLRHAAAGAIRVAHETVTLADVPDAWTRQSTGATSGRLVLTFPAAQ</sequence>
<dbReference type="EMBL" id="VFMM01000003">
    <property type="protein sequence ID" value="TQJ06057.1"/>
    <property type="molecule type" value="Genomic_DNA"/>
</dbReference>
<dbReference type="SUPFAM" id="SSF51735">
    <property type="entry name" value="NAD(P)-binding Rossmann-fold domains"/>
    <property type="match status" value="1"/>
</dbReference>
<accession>A0A542DSG6</accession>
<dbReference type="SUPFAM" id="SSF50129">
    <property type="entry name" value="GroES-like"/>
    <property type="match status" value="1"/>
</dbReference>
<dbReference type="AlphaFoldDB" id="A0A542DSG6"/>
<evidence type="ECO:0000313" key="3">
    <source>
        <dbReference type="EMBL" id="TQJ06057.1"/>
    </source>
</evidence>
<dbReference type="InterPro" id="IPR011032">
    <property type="entry name" value="GroES-like_sf"/>
</dbReference>
<evidence type="ECO:0000256" key="1">
    <source>
        <dbReference type="SAM" id="MobiDB-lite"/>
    </source>
</evidence>
<dbReference type="InterPro" id="IPR020843">
    <property type="entry name" value="ER"/>
</dbReference>
<dbReference type="SMART" id="SM00829">
    <property type="entry name" value="PKS_ER"/>
    <property type="match status" value="1"/>
</dbReference>
<dbReference type="InterPro" id="IPR051397">
    <property type="entry name" value="Zn-ADH-like_protein"/>
</dbReference>
<proteinExistence type="predicted"/>
<keyword evidence="4" id="KW-1185">Reference proteome</keyword>
<dbReference type="Pfam" id="PF08240">
    <property type="entry name" value="ADH_N"/>
    <property type="match status" value="1"/>
</dbReference>
<dbReference type="Gene3D" id="3.90.180.10">
    <property type="entry name" value="Medium-chain alcohol dehydrogenases, catalytic domain"/>
    <property type="match status" value="1"/>
</dbReference>
<dbReference type="InterPro" id="IPR013149">
    <property type="entry name" value="ADH-like_C"/>
</dbReference>
<evidence type="ECO:0000259" key="2">
    <source>
        <dbReference type="SMART" id="SM00829"/>
    </source>
</evidence>